<name>A0A1L7XA81_9HELO</name>
<sequence>MDSDMVLGHEGVGVVEDFGDGVKANWKIGEPVGFGYVHDGCGVCEFCIRRSHMHCPNAQRSYSISDFDQGSFSTHAIWPETLIHRLPAGLTDSEATPLFCAGQTVFSPLERYVKPGGRVGVVGSVVLDILPFNTRANGAAMSLLSLGLIRRSKKLLHWVLLISWLMNFRFFEDAGGDADLVAFQDRLAALDSKFRVRGMKGLRAVDASAFPRTPGGFPIFPTFVLGMKASGVVLQAPDSW</sequence>
<reference evidence="6 7" key="1">
    <citation type="submission" date="2016-03" db="EMBL/GenBank/DDBJ databases">
        <authorList>
            <person name="Ploux O."/>
        </authorList>
    </citation>
    <scope>NUCLEOTIDE SEQUENCE [LARGE SCALE GENOMIC DNA]</scope>
    <source>
        <strain evidence="6 7">UAMH 11012</strain>
    </source>
</reference>
<dbReference type="Pfam" id="PF05199">
    <property type="entry name" value="GMC_oxred_C"/>
    <property type="match status" value="1"/>
</dbReference>
<keyword evidence="3" id="KW-0560">Oxidoreductase</keyword>
<dbReference type="AlphaFoldDB" id="A0A1L7XA81"/>
<evidence type="ECO:0000259" key="4">
    <source>
        <dbReference type="Pfam" id="PF05199"/>
    </source>
</evidence>
<dbReference type="PROSITE" id="PS00059">
    <property type="entry name" value="ADH_ZINC"/>
    <property type="match status" value="1"/>
</dbReference>
<dbReference type="STRING" id="576137.A0A1L7XA81"/>
<dbReference type="Proteomes" id="UP000184330">
    <property type="component" value="Unassembled WGS sequence"/>
</dbReference>
<protein>
    <submittedName>
        <fullName evidence="6">Uncharacterized protein</fullName>
    </submittedName>
</protein>
<dbReference type="InterPro" id="IPR036188">
    <property type="entry name" value="FAD/NAD-bd_sf"/>
</dbReference>
<dbReference type="EMBL" id="FJOG01000019">
    <property type="protein sequence ID" value="CZR61929.1"/>
    <property type="molecule type" value="Genomic_DNA"/>
</dbReference>
<keyword evidence="2" id="KW-0862">Zinc</keyword>
<evidence type="ECO:0000313" key="6">
    <source>
        <dbReference type="EMBL" id="CZR61929.1"/>
    </source>
</evidence>
<dbReference type="InterPro" id="IPR002328">
    <property type="entry name" value="ADH_Zn_CS"/>
</dbReference>
<dbReference type="InterPro" id="IPR007867">
    <property type="entry name" value="GMC_OxRtase_C"/>
</dbReference>
<evidence type="ECO:0000313" key="7">
    <source>
        <dbReference type="Proteomes" id="UP000184330"/>
    </source>
</evidence>
<dbReference type="InterPro" id="IPR047109">
    <property type="entry name" value="CAD-like"/>
</dbReference>
<accession>A0A1L7XA81</accession>
<dbReference type="SUPFAM" id="SSF50129">
    <property type="entry name" value="GroES-like"/>
    <property type="match status" value="1"/>
</dbReference>
<keyword evidence="7" id="KW-1185">Reference proteome</keyword>
<evidence type="ECO:0000256" key="3">
    <source>
        <dbReference type="ARBA" id="ARBA00023002"/>
    </source>
</evidence>
<dbReference type="PANTHER" id="PTHR42683">
    <property type="entry name" value="ALDEHYDE REDUCTASE"/>
    <property type="match status" value="1"/>
</dbReference>
<evidence type="ECO:0000256" key="1">
    <source>
        <dbReference type="ARBA" id="ARBA00022723"/>
    </source>
</evidence>
<evidence type="ECO:0000259" key="5">
    <source>
        <dbReference type="Pfam" id="PF08240"/>
    </source>
</evidence>
<dbReference type="Gene3D" id="3.50.50.60">
    <property type="entry name" value="FAD/NAD(P)-binding domain"/>
    <property type="match status" value="1"/>
</dbReference>
<keyword evidence="1" id="KW-0479">Metal-binding</keyword>
<organism evidence="6 7">
    <name type="scientific">Phialocephala subalpina</name>
    <dbReference type="NCBI Taxonomy" id="576137"/>
    <lineage>
        <taxon>Eukaryota</taxon>
        <taxon>Fungi</taxon>
        <taxon>Dikarya</taxon>
        <taxon>Ascomycota</taxon>
        <taxon>Pezizomycotina</taxon>
        <taxon>Leotiomycetes</taxon>
        <taxon>Helotiales</taxon>
        <taxon>Mollisiaceae</taxon>
        <taxon>Phialocephala</taxon>
        <taxon>Phialocephala fortinii species complex</taxon>
    </lineage>
</organism>
<dbReference type="Gene3D" id="3.40.50.720">
    <property type="entry name" value="NAD(P)-binding Rossmann-like Domain"/>
    <property type="match status" value="1"/>
</dbReference>
<dbReference type="OrthoDB" id="269227at2759"/>
<dbReference type="SUPFAM" id="SSF51905">
    <property type="entry name" value="FAD/NAD(P)-binding domain"/>
    <property type="match status" value="1"/>
</dbReference>
<dbReference type="Gene3D" id="3.90.180.10">
    <property type="entry name" value="Medium-chain alcohol dehydrogenases, catalytic domain"/>
    <property type="match status" value="1"/>
</dbReference>
<proteinExistence type="predicted"/>
<dbReference type="GO" id="GO:0008270">
    <property type="term" value="F:zinc ion binding"/>
    <property type="evidence" value="ECO:0007669"/>
    <property type="project" value="InterPro"/>
</dbReference>
<feature type="domain" description="Glucose-methanol-choline oxidoreductase C-terminal" evidence="4">
    <location>
        <begin position="185"/>
        <end position="226"/>
    </location>
</feature>
<dbReference type="InterPro" id="IPR013154">
    <property type="entry name" value="ADH-like_N"/>
</dbReference>
<dbReference type="GO" id="GO:0016616">
    <property type="term" value="F:oxidoreductase activity, acting on the CH-OH group of donors, NAD or NADP as acceptor"/>
    <property type="evidence" value="ECO:0007669"/>
    <property type="project" value="InterPro"/>
</dbReference>
<feature type="domain" description="Alcohol dehydrogenase-like N-terminal" evidence="5">
    <location>
        <begin position="4"/>
        <end position="87"/>
    </location>
</feature>
<evidence type="ECO:0000256" key="2">
    <source>
        <dbReference type="ARBA" id="ARBA00022833"/>
    </source>
</evidence>
<dbReference type="Pfam" id="PF08240">
    <property type="entry name" value="ADH_N"/>
    <property type="match status" value="1"/>
</dbReference>
<gene>
    <name evidence="6" type="ORF">PAC_11826</name>
</gene>
<dbReference type="InterPro" id="IPR011032">
    <property type="entry name" value="GroES-like_sf"/>
</dbReference>